<feature type="transmembrane region" description="Helical" evidence="1">
    <location>
        <begin position="179"/>
        <end position="201"/>
    </location>
</feature>
<organism evidence="2 3">
    <name type="scientific">Cerasibacillus terrae</name>
    <dbReference type="NCBI Taxonomy" id="2498845"/>
    <lineage>
        <taxon>Bacteria</taxon>
        <taxon>Bacillati</taxon>
        <taxon>Bacillota</taxon>
        <taxon>Bacilli</taxon>
        <taxon>Bacillales</taxon>
        <taxon>Bacillaceae</taxon>
        <taxon>Cerasibacillus</taxon>
    </lineage>
</organism>
<dbReference type="Proteomes" id="UP000321574">
    <property type="component" value="Unassembled WGS sequence"/>
</dbReference>
<comment type="caution">
    <text evidence="2">The sequence shown here is derived from an EMBL/GenBank/DDBJ whole genome shotgun (WGS) entry which is preliminary data.</text>
</comment>
<dbReference type="InterPro" id="IPR006938">
    <property type="entry name" value="DUF624"/>
</dbReference>
<feature type="transmembrane region" description="Helical" evidence="1">
    <location>
        <begin position="26"/>
        <end position="52"/>
    </location>
</feature>
<reference evidence="2 3" key="1">
    <citation type="submission" date="2019-06" db="EMBL/GenBank/DDBJ databases">
        <title>Cerasibacillus sp. nov., isolated from maize field.</title>
        <authorList>
            <person name="Lin S.-Y."/>
            <person name="Tsai C.-F."/>
            <person name="Young C.-C."/>
        </authorList>
    </citation>
    <scope>NUCLEOTIDE SEQUENCE [LARGE SCALE GENOMIC DNA]</scope>
    <source>
        <strain evidence="2 3">CC-CFT480</strain>
    </source>
</reference>
<keyword evidence="3" id="KW-1185">Reference proteome</keyword>
<sequence>MTRMEGLFIGVYRIGEWVARLAYINFLWMMCTIIGLGLFGFFPATAASFAVFRKWFLDEDKDFYIGKTYWGYFKENLKTANILGYMLLLIGLFLYFDLRFFQTAISHPIFSLISAVFLVLIFLFFIVLLIIFPIFVHYDFKMKDYLKYSLILIIGHPFHTAKVLLSFIVVYLIYSHIPILFFMFGSSILFGVLMWVSCLAFPKEEITVEKVGQN</sequence>
<proteinExistence type="predicted"/>
<protein>
    <submittedName>
        <fullName evidence="2">DUF624 domain-containing protein</fullName>
    </submittedName>
</protein>
<feature type="transmembrane region" description="Helical" evidence="1">
    <location>
        <begin position="113"/>
        <end position="136"/>
    </location>
</feature>
<evidence type="ECO:0000313" key="2">
    <source>
        <dbReference type="EMBL" id="TXL61089.1"/>
    </source>
</evidence>
<dbReference type="OrthoDB" id="2182676at2"/>
<dbReference type="EMBL" id="VDUW01000012">
    <property type="protein sequence ID" value="TXL61089.1"/>
    <property type="molecule type" value="Genomic_DNA"/>
</dbReference>
<dbReference type="AlphaFoldDB" id="A0A5C8NH36"/>
<keyword evidence="1" id="KW-0812">Transmembrane</keyword>
<evidence type="ECO:0000256" key="1">
    <source>
        <dbReference type="SAM" id="Phobius"/>
    </source>
</evidence>
<feature type="transmembrane region" description="Helical" evidence="1">
    <location>
        <begin position="148"/>
        <end position="173"/>
    </location>
</feature>
<evidence type="ECO:0000313" key="3">
    <source>
        <dbReference type="Proteomes" id="UP000321574"/>
    </source>
</evidence>
<accession>A0A5C8NH36</accession>
<gene>
    <name evidence="2" type="ORF">FHP05_13465</name>
</gene>
<keyword evidence="1" id="KW-1133">Transmembrane helix</keyword>
<name>A0A5C8NH36_9BACI</name>
<feature type="transmembrane region" description="Helical" evidence="1">
    <location>
        <begin position="82"/>
        <end position="101"/>
    </location>
</feature>
<keyword evidence="1" id="KW-0472">Membrane</keyword>
<dbReference type="Pfam" id="PF04854">
    <property type="entry name" value="DUF624"/>
    <property type="match status" value="1"/>
</dbReference>
<dbReference type="RefSeq" id="WP_147669178.1">
    <property type="nucleotide sequence ID" value="NZ_VDUW01000012.1"/>
</dbReference>